<keyword evidence="8" id="KW-1185">Reference proteome</keyword>
<evidence type="ECO:0000313" key="7">
    <source>
        <dbReference type="EMBL" id="BAW79421.1"/>
    </source>
</evidence>
<dbReference type="PANTHER" id="PTHR23427">
    <property type="entry name" value="SURFEIT LOCUS PROTEIN"/>
    <property type="match status" value="1"/>
</dbReference>
<evidence type="ECO:0000313" key="8">
    <source>
        <dbReference type="Proteomes" id="UP000243679"/>
    </source>
</evidence>
<dbReference type="AlphaFoldDB" id="A0A1Q2SJX0"/>
<dbReference type="KEGG" id="ntt:TAO_0051"/>
<keyword evidence="5 6" id="KW-0472">Membrane</keyword>
<feature type="transmembrane region" description="Helical" evidence="6">
    <location>
        <begin position="193"/>
        <end position="214"/>
    </location>
</feature>
<name>A0A1Q2SJX0_9GAMM</name>
<accession>A0A1Q2SJX0</accession>
<keyword evidence="4 6" id="KW-1133">Transmembrane helix</keyword>
<evidence type="ECO:0000256" key="1">
    <source>
        <dbReference type="ARBA" id="ARBA00004370"/>
    </source>
</evidence>
<gene>
    <name evidence="7" type="ORF">TAO_0051</name>
</gene>
<evidence type="ECO:0000256" key="3">
    <source>
        <dbReference type="ARBA" id="ARBA00022692"/>
    </source>
</evidence>
<keyword evidence="3 6" id="KW-0812">Transmembrane</keyword>
<dbReference type="PROSITE" id="PS50895">
    <property type="entry name" value="SURF1"/>
    <property type="match status" value="1"/>
</dbReference>
<evidence type="ECO:0000256" key="4">
    <source>
        <dbReference type="ARBA" id="ARBA00022989"/>
    </source>
</evidence>
<comment type="similarity">
    <text evidence="2 6">Belongs to the SURF1 family.</text>
</comment>
<dbReference type="Pfam" id="PF02104">
    <property type="entry name" value="SURF1"/>
    <property type="match status" value="1"/>
</dbReference>
<dbReference type="EMBL" id="AP014836">
    <property type="protein sequence ID" value="BAW79421.1"/>
    <property type="molecule type" value="Genomic_DNA"/>
</dbReference>
<proteinExistence type="inferred from homology"/>
<sequence>MSLGIWQLQRAKEKRAIEAATSEQNNDSLLWIGDPLLDEIDNEYQKGAAQGYFDNKHTMLLDNQIYQGRAGYYVLTPLRLANSKKGLLINRGWVPASLYREKLPQVEDASSLLITVHGILHRPSNPPFFLGEKESLDSAGWPKLVQYMDLNKLQFKIGYSLQPLILQLALNEPYGFTRPWLSSTPVIGSQRHIAYAIQWFTMSVIAVIVFVVLYRREFSNKK</sequence>
<dbReference type="CDD" id="cd06662">
    <property type="entry name" value="SURF1"/>
    <property type="match status" value="1"/>
</dbReference>
<dbReference type="PANTHER" id="PTHR23427:SF2">
    <property type="entry name" value="SURFEIT LOCUS PROTEIN 1"/>
    <property type="match status" value="1"/>
</dbReference>
<evidence type="ECO:0000256" key="6">
    <source>
        <dbReference type="RuleBase" id="RU363076"/>
    </source>
</evidence>
<dbReference type="InterPro" id="IPR002994">
    <property type="entry name" value="Surf1/Shy1"/>
</dbReference>
<comment type="subcellular location">
    <subcellularLocation>
        <location evidence="6">Cell membrane</location>
        <topology evidence="6">Multi-pass membrane protein</topology>
    </subcellularLocation>
    <subcellularLocation>
        <location evidence="1">Membrane</location>
    </subcellularLocation>
</comment>
<dbReference type="InterPro" id="IPR045214">
    <property type="entry name" value="Surf1/Surf4"/>
</dbReference>
<evidence type="ECO:0000256" key="2">
    <source>
        <dbReference type="ARBA" id="ARBA00007165"/>
    </source>
</evidence>
<protein>
    <recommendedName>
        <fullName evidence="6">SURF1-like protein</fullName>
    </recommendedName>
</protein>
<comment type="caution">
    <text evidence="6">Lacks conserved residue(s) required for the propagation of feature annotation.</text>
</comment>
<reference evidence="7 8" key="1">
    <citation type="journal article" date="2017" name="ISME J.">
        <title>An acid-tolerant ammonia-oxidizing ?-proteobacterium from soil.</title>
        <authorList>
            <person name="Hayatsu M."/>
            <person name="Tago K."/>
            <person name="Uchiyama I."/>
            <person name="Toyoda A."/>
            <person name="Wang Y."/>
            <person name="Shimomura Y."/>
            <person name="Okubo T."/>
            <person name="Kurisu F."/>
            <person name="Hirono Y."/>
            <person name="Nonaka K."/>
            <person name="Akiyama H."/>
            <person name="Itoh T."/>
            <person name="Takami H."/>
        </authorList>
    </citation>
    <scope>NUCLEOTIDE SEQUENCE [LARGE SCALE GENOMIC DNA]</scope>
    <source>
        <strain evidence="7 8">TAO100</strain>
    </source>
</reference>
<dbReference type="Proteomes" id="UP000243679">
    <property type="component" value="Chromosome"/>
</dbReference>
<organism evidence="7 8">
    <name type="scientific">Candidatus Nitrosoglobus terrae</name>
    <dbReference type="NCBI Taxonomy" id="1630141"/>
    <lineage>
        <taxon>Bacteria</taxon>
        <taxon>Pseudomonadati</taxon>
        <taxon>Pseudomonadota</taxon>
        <taxon>Gammaproteobacteria</taxon>
        <taxon>Chromatiales</taxon>
        <taxon>Chromatiaceae</taxon>
        <taxon>Candidatus Nitrosoglobus</taxon>
    </lineage>
</organism>
<dbReference type="GO" id="GO:0005886">
    <property type="term" value="C:plasma membrane"/>
    <property type="evidence" value="ECO:0007669"/>
    <property type="project" value="UniProtKB-SubCell"/>
</dbReference>
<keyword evidence="6" id="KW-1003">Cell membrane</keyword>
<evidence type="ECO:0000256" key="5">
    <source>
        <dbReference type="ARBA" id="ARBA00023136"/>
    </source>
</evidence>